<evidence type="ECO:0000313" key="2">
    <source>
        <dbReference type="EMBL" id="CAB0011684.1"/>
    </source>
</evidence>
<keyword evidence="3" id="KW-1185">Reference proteome</keyword>
<reference evidence="2 3" key="1">
    <citation type="submission" date="2020-02" db="EMBL/GenBank/DDBJ databases">
        <authorList>
            <person name="Ferguson B K."/>
        </authorList>
    </citation>
    <scope>NUCLEOTIDE SEQUENCE [LARGE SCALE GENOMIC DNA]</scope>
</reference>
<accession>A0A6H5H810</accession>
<evidence type="ECO:0000313" key="3">
    <source>
        <dbReference type="Proteomes" id="UP000479000"/>
    </source>
</evidence>
<feature type="non-terminal residue" evidence="2">
    <location>
        <position position="90"/>
    </location>
</feature>
<proteinExistence type="predicted"/>
<gene>
    <name evidence="2" type="ORF">NTEN_LOCUS16592</name>
</gene>
<evidence type="ECO:0000256" key="1">
    <source>
        <dbReference type="SAM" id="MobiDB-lite"/>
    </source>
</evidence>
<sequence>MEGDLPKKTNNDAVSLLGTNDEHTCLDCKNFFFIGIGDSRVTNFDREQREPTRATGGDHETASSASKYKGMILQQSSRSWCGAQDTALMQ</sequence>
<feature type="region of interest" description="Disordered" evidence="1">
    <location>
        <begin position="47"/>
        <end position="68"/>
    </location>
</feature>
<organism evidence="2 3">
    <name type="scientific">Nesidiocoris tenuis</name>
    <dbReference type="NCBI Taxonomy" id="355587"/>
    <lineage>
        <taxon>Eukaryota</taxon>
        <taxon>Metazoa</taxon>
        <taxon>Ecdysozoa</taxon>
        <taxon>Arthropoda</taxon>
        <taxon>Hexapoda</taxon>
        <taxon>Insecta</taxon>
        <taxon>Pterygota</taxon>
        <taxon>Neoptera</taxon>
        <taxon>Paraneoptera</taxon>
        <taxon>Hemiptera</taxon>
        <taxon>Heteroptera</taxon>
        <taxon>Panheteroptera</taxon>
        <taxon>Cimicomorpha</taxon>
        <taxon>Miridae</taxon>
        <taxon>Dicyphina</taxon>
        <taxon>Nesidiocoris</taxon>
    </lineage>
</organism>
<dbReference type="Proteomes" id="UP000479000">
    <property type="component" value="Unassembled WGS sequence"/>
</dbReference>
<feature type="compositionally biased region" description="Basic and acidic residues" evidence="1">
    <location>
        <begin position="47"/>
        <end position="61"/>
    </location>
</feature>
<dbReference type="AlphaFoldDB" id="A0A6H5H810"/>
<protein>
    <submittedName>
        <fullName evidence="2">Uncharacterized protein</fullName>
    </submittedName>
</protein>
<dbReference type="EMBL" id="CADCXU010024251">
    <property type="protein sequence ID" value="CAB0011684.1"/>
    <property type="molecule type" value="Genomic_DNA"/>
</dbReference>
<name>A0A6H5H810_9HEMI</name>